<dbReference type="GO" id="GO:0003755">
    <property type="term" value="F:peptidyl-prolyl cis-trans isomerase activity"/>
    <property type="evidence" value="ECO:0007669"/>
    <property type="project" value="UniProtKB-UniRule"/>
</dbReference>
<protein>
    <recommendedName>
        <fullName evidence="6">Peptidyl-prolyl cis-trans isomerase</fullName>
        <ecNumber evidence="6">5.2.1.8</ecNumber>
    </recommendedName>
</protein>
<feature type="domain" description="PPIase FKBP-type" evidence="8">
    <location>
        <begin position="76"/>
        <end position="158"/>
    </location>
</feature>
<keyword evidence="3 5" id="KW-0697">Rotamase</keyword>
<dbReference type="PANTHER" id="PTHR43811">
    <property type="entry name" value="FKBP-TYPE PEPTIDYL-PROLYL CIS-TRANS ISOMERASE FKPA"/>
    <property type="match status" value="1"/>
</dbReference>
<dbReference type="PROSITE" id="PS50059">
    <property type="entry name" value="FKBP_PPIASE"/>
    <property type="match status" value="1"/>
</dbReference>
<evidence type="ECO:0000313" key="10">
    <source>
        <dbReference type="Proteomes" id="UP000623067"/>
    </source>
</evidence>
<accession>A0A916T9Q5</accession>
<reference evidence="9" key="2">
    <citation type="submission" date="2020-09" db="EMBL/GenBank/DDBJ databases">
        <authorList>
            <person name="Sun Q."/>
            <person name="Zhou Y."/>
        </authorList>
    </citation>
    <scope>NUCLEOTIDE SEQUENCE</scope>
    <source>
        <strain evidence="9">CGMCC 1.15330</strain>
    </source>
</reference>
<comment type="similarity">
    <text evidence="2 6">Belongs to the FKBP-type PPIase family.</text>
</comment>
<proteinExistence type="inferred from homology"/>
<keyword evidence="7" id="KW-0472">Membrane</keyword>
<evidence type="ECO:0000259" key="8">
    <source>
        <dbReference type="PROSITE" id="PS50059"/>
    </source>
</evidence>
<evidence type="ECO:0000256" key="7">
    <source>
        <dbReference type="SAM" id="Phobius"/>
    </source>
</evidence>
<feature type="transmembrane region" description="Helical" evidence="7">
    <location>
        <begin position="16"/>
        <end position="35"/>
    </location>
</feature>
<evidence type="ECO:0000313" key="9">
    <source>
        <dbReference type="EMBL" id="GGB36088.1"/>
    </source>
</evidence>
<name>A0A916T9Q5_9SPHN</name>
<dbReference type="Pfam" id="PF01346">
    <property type="entry name" value="FKBP_N"/>
    <property type="match status" value="1"/>
</dbReference>
<dbReference type="Gene3D" id="3.10.50.40">
    <property type="match status" value="1"/>
</dbReference>
<dbReference type="Pfam" id="PF00254">
    <property type="entry name" value="FKBP_C"/>
    <property type="match status" value="1"/>
</dbReference>
<dbReference type="InterPro" id="IPR046357">
    <property type="entry name" value="PPIase_dom_sf"/>
</dbReference>
<evidence type="ECO:0000256" key="4">
    <source>
        <dbReference type="ARBA" id="ARBA00023235"/>
    </source>
</evidence>
<dbReference type="EMBL" id="BMIH01000003">
    <property type="protein sequence ID" value="GGB36088.1"/>
    <property type="molecule type" value="Genomic_DNA"/>
</dbReference>
<gene>
    <name evidence="9" type="ORF">GCM10011380_26830</name>
</gene>
<evidence type="ECO:0000256" key="1">
    <source>
        <dbReference type="ARBA" id="ARBA00000971"/>
    </source>
</evidence>
<comment type="caution">
    <text evidence="9">The sequence shown here is derived from an EMBL/GenBank/DDBJ whole genome shotgun (WGS) entry which is preliminary data.</text>
</comment>
<keyword evidence="10" id="KW-1185">Reference proteome</keyword>
<evidence type="ECO:0000256" key="2">
    <source>
        <dbReference type="ARBA" id="ARBA00006577"/>
    </source>
</evidence>
<dbReference type="SUPFAM" id="SSF54534">
    <property type="entry name" value="FKBP-like"/>
    <property type="match status" value="1"/>
</dbReference>
<dbReference type="RefSeq" id="WP_188659266.1">
    <property type="nucleotide sequence ID" value="NZ_BMIH01000003.1"/>
</dbReference>
<dbReference type="Proteomes" id="UP000623067">
    <property type="component" value="Unassembled WGS sequence"/>
</dbReference>
<keyword evidence="7" id="KW-1133">Transmembrane helix</keyword>
<dbReference type="GO" id="GO:0006457">
    <property type="term" value="P:protein folding"/>
    <property type="evidence" value="ECO:0007669"/>
    <property type="project" value="InterPro"/>
</dbReference>
<dbReference type="InterPro" id="IPR000774">
    <property type="entry name" value="PPIase_FKBP_N"/>
</dbReference>
<dbReference type="InterPro" id="IPR001179">
    <property type="entry name" value="PPIase_FKBP_dom"/>
</dbReference>
<dbReference type="PANTHER" id="PTHR43811:SF19">
    <property type="entry name" value="39 KDA FK506-BINDING NUCLEAR PROTEIN"/>
    <property type="match status" value="1"/>
</dbReference>
<sequence length="189" mass="20005">MSTVTAVPLQPVKRSYLVYLWIGLALAVIAAVALARQGDDVLTRNARARGVQVTASGLQYKVLEPGKPGAAKPTDADIALINYEGKLLDGKVFDKSQQPTPMPVAGVVPGFSEALKLMPKGAKYRVWLKPSLGYGAEAKGPIPANSTLVFDIELVDFLPEEQVRQMQMQQQMMMGGAGGAGGMPPGAGR</sequence>
<reference evidence="9" key="1">
    <citation type="journal article" date="2014" name="Int. J. Syst. Evol. Microbiol.">
        <title>Complete genome sequence of Corynebacterium casei LMG S-19264T (=DSM 44701T), isolated from a smear-ripened cheese.</title>
        <authorList>
            <consortium name="US DOE Joint Genome Institute (JGI-PGF)"/>
            <person name="Walter F."/>
            <person name="Albersmeier A."/>
            <person name="Kalinowski J."/>
            <person name="Ruckert C."/>
        </authorList>
    </citation>
    <scope>NUCLEOTIDE SEQUENCE</scope>
    <source>
        <strain evidence="9">CGMCC 1.15330</strain>
    </source>
</reference>
<evidence type="ECO:0000256" key="3">
    <source>
        <dbReference type="ARBA" id="ARBA00023110"/>
    </source>
</evidence>
<dbReference type="AlphaFoldDB" id="A0A916T9Q5"/>
<evidence type="ECO:0000256" key="6">
    <source>
        <dbReference type="RuleBase" id="RU003915"/>
    </source>
</evidence>
<keyword evidence="4 5" id="KW-0413">Isomerase</keyword>
<keyword evidence="7" id="KW-0812">Transmembrane</keyword>
<organism evidence="9 10">
    <name type="scientific">Sphingomonas metalli</name>
    <dbReference type="NCBI Taxonomy" id="1779358"/>
    <lineage>
        <taxon>Bacteria</taxon>
        <taxon>Pseudomonadati</taxon>
        <taxon>Pseudomonadota</taxon>
        <taxon>Alphaproteobacteria</taxon>
        <taxon>Sphingomonadales</taxon>
        <taxon>Sphingomonadaceae</taxon>
        <taxon>Sphingomonas</taxon>
    </lineage>
</organism>
<dbReference type="EC" id="5.2.1.8" evidence="6"/>
<evidence type="ECO:0000256" key="5">
    <source>
        <dbReference type="PROSITE-ProRule" id="PRU00277"/>
    </source>
</evidence>
<comment type="catalytic activity">
    <reaction evidence="1 5 6">
        <text>[protein]-peptidylproline (omega=180) = [protein]-peptidylproline (omega=0)</text>
        <dbReference type="Rhea" id="RHEA:16237"/>
        <dbReference type="Rhea" id="RHEA-COMP:10747"/>
        <dbReference type="Rhea" id="RHEA-COMP:10748"/>
        <dbReference type="ChEBI" id="CHEBI:83833"/>
        <dbReference type="ChEBI" id="CHEBI:83834"/>
        <dbReference type="EC" id="5.2.1.8"/>
    </reaction>
</comment>